<dbReference type="PANTHER" id="PTHR33678:SF1">
    <property type="entry name" value="BLL1576 PROTEIN"/>
    <property type="match status" value="1"/>
</dbReference>
<gene>
    <name evidence="3" type="ORF">MPEBLZ_04246</name>
</gene>
<comment type="caution">
    <text evidence="3">The sequence shown here is derived from an EMBL/GenBank/DDBJ whole genome shotgun (WGS) entry which is preliminary data.</text>
</comment>
<organism evidence="3 4">
    <name type="scientific">Candidatus Methanoperedens nitratireducens</name>
    <dbReference type="NCBI Taxonomy" id="1392998"/>
    <lineage>
        <taxon>Archaea</taxon>
        <taxon>Methanobacteriati</taxon>
        <taxon>Methanobacteriota</taxon>
        <taxon>Stenosarchaea group</taxon>
        <taxon>Methanomicrobia</taxon>
        <taxon>Methanosarcinales</taxon>
        <taxon>ANME-2 cluster</taxon>
        <taxon>Candidatus Methanoperedentaceae</taxon>
        <taxon>Candidatus Methanoperedens</taxon>
    </lineage>
</organism>
<accession>A0A0P8DUU2</accession>
<feature type="region of interest" description="Disordered" evidence="1">
    <location>
        <begin position="1"/>
        <end position="42"/>
    </location>
</feature>
<dbReference type="InterPro" id="IPR004291">
    <property type="entry name" value="Transposase_IS66_central"/>
</dbReference>
<protein>
    <submittedName>
        <fullName evidence="3">Transposase</fullName>
    </submittedName>
</protein>
<evidence type="ECO:0000313" key="4">
    <source>
        <dbReference type="Proteomes" id="UP000050360"/>
    </source>
</evidence>
<dbReference type="InterPro" id="IPR052344">
    <property type="entry name" value="Transposase-related"/>
</dbReference>
<dbReference type="PANTHER" id="PTHR33678">
    <property type="entry name" value="BLL1576 PROTEIN"/>
    <property type="match status" value="1"/>
</dbReference>
<proteinExistence type="predicted"/>
<dbReference type="NCBIfam" id="NF033517">
    <property type="entry name" value="transpos_IS66"/>
    <property type="match status" value="1"/>
</dbReference>
<evidence type="ECO:0000259" key="2">
    <source>
        <dbReference type="Pfam" id="PF03050"/>
    </source>
</evidence>
<sequence>KYKNPHTPPSAQRFKKNPPKQITSNKKGAPFGHKGATRQTPEPDEIIDIKADFCESCNSYDLEIENVESTTIEDIPPPPKIKVTQYNVHFYKCRKCGHRFTAKDNNYTYPEEGRFGINLLIYVAMLKFSLRGVIRRIGDFAAAAISFIISPKGLLDMLYRVAEACKAEYLRILGRIRTVEFVYVDETGMRVEAANQWLWIFRSNDEILVVIRPSRGSDVLKEILGENTDIATINDGWSAYNIIAQLQRCWSHLLREVDDFIDKPGGRELSGIVHRKFNRLKLFLDKDPPMEERMLKKQIFDHEMEKLLKKFTNFKDLKKPLTYIKNGLGSWYTCVLFPGMEPTNNLGEQAMREHVLMRKIIGMFRSKKGAENYQYIASMFATWRLQGKDIFQELGTLLKKELCVR</sequence>
<dbReference type="AlphaFoldDB" id="A0A0P8DUU2"/>
<dbReference type="Pfam" id="PF03050">
    <property type="entry name" value="DDE_Tnp_IS66"/>
    <property type="match status" value="1"/>
</dbReference>
<reference evidence="3 4" key="1">
    <citation type="submission" date="2015-09" db="EMBL/GenBank/DDBJ databases">
        <title>A metagenomics-based metabolic model of nitrate-dependent anaerobic oxidation of methane by Methanoperedens-like archaea.</title>
        <authorList>
            <person name="Arshad A."/>
            <person name="Speth D.R."/>
            <person name="De Graaf R.M."/>
            <person name="Op Den Camp H.J."/>
            <person name="Jetten M.S."/>
            <person name="Welte C.U."/>
        </authorList>
    </citation>
    <scope>NUCLEOTIDE SEQUENCE [LARGE SCALE GENOMIC DNA]</scope>
</reference>
<dbReference type="EMBL" id="LKCM01000413">
    <property type="protein sequence ID" value="KPQ41206.1"/>
    <property type="molecule type" value="Genomic_DNA"/>
</dbReference>
<feature type="non-terminal residue" evidence="3">
    <location>
        <position position="1"/>
    </location>
</feature>
<evidence type="ECO:0000256" key="1">
    <source>
        <dbReference type="SAM" id="MobiDB-lite"/>
    </source>
</evidence>
<dbReference type="Proteomes" id="UP000050360">
    <property type="component" value="Unassembled WGS sequence"/>
</dbReference>
<evidence type="ECO:0000313" key="3">
    <source>
        <dbReference type="EMBL" id="KPQ41206.1"/>
    </source>
</evidence>
<feature type="domain" description="Transposase IS66 central" evidence="2">
    <location>
        <begin position="113"/>
        <end position="371"/>
    </location>
</feature>
<name>A0A0P8DUU2_9EURY</name>